<name>A0AAV4GY58_9GAST</name>
<keyword evidence="3" id="KW-1185">Reference proteome</keyword>
<evidence type="ECO:0000256" key="1">
    <source>
        <dbReference type="SAM" id="MobiDB-lite"/>
    </source>
</evidence>
<reference evidence="2 3" key="1">
    <citation type="journal article" date="2021" name="Elife">
        <title>Chloroplast acquisition without the gene transfer in kleptoplastic sea slugs, Plakobranchus ocellatus.</title>
        <authorList>
            <person name="Maeda T."/>
            <person name="Takahashi S."/>
            <person name="Yoshida T."/>
            <person name="Shimamura S."/>
            <person name="Takaki Y."/>
            <person name="Nagai Y."/>
            <person name="Toyoda A."/>
            <person name="Suzuki Y."/>
            <person name="Arimoto A."/>
            <person name="Ishii H."/>
            <person name="Satoh N."/>
            <person name="Nishiyama T."/>
            <person name="Hasebe M."/>
            <person name="Maruyama T."/>
            <person name="Minagawa J."/>
            <person name="Obokata J."/>
            <person name="Shigenobu S."/>
        </authorList>
    </citation>
    <scope>NUCLEOTIDE SEQUENCE [LARGE SCALE GENOMIC DNA]</scope>
</reference>
<accession>A0AAV4GY58</accession>
<feature type="region of interest" description="Disordered" evidence="1">
    <location>
        <begin position="1"/>
        <end position="40"/>
    </location>
</feature>
<dbReference type="AlphaFoldDB" id="A0AAV4GY58"/>
<organism evidence="2 3">
    <name type="scientific">Elysia marginata</name>
    <dbReference type="NCBI Taxonomy" id="1093978"/>
    <lineage>
        <taxon>Eukaryota</taxon>
        <taxon>Metazoa</taxon>
        <taxon>Spiralia</taxon>
        <taxon>Lophotrochozoa</taxon>
        <taxon>Mollusca</taxon>
        <taxon>Gastropoda</taxon>
        <taxon>Heterobranchia</taxon>
        <taxon>Euthyneura</taxon>
        <taxon>Panpulmonata</taxon>
        <taxon>Sacoglossa</taxon>
        <taxon>Placobranchoidea</taxon>
        <taxon>Plakobranchidae</taxon>
        <taxon>Elysia</taxon>
    </lineage>
</organism>
<evidence type="ECO:0000313" key="3">
    <source>
        <dbReference type="Proteomes" id="UP000762676"/>
    </source>
</evidence>
<comment type="caution">
    <text evidence="2">The sequence shown here is derived from an EMBL/GenBank/DDBJ whole genome shotgun (WGS) entry which is preliminary data.</text>
</comment>
<dbReference type="EMBL" id="BMAT01012315">
    <property type="protein sequence ID" value="GFR89580.1"/>
    <property type="molecule type" value="Genomic_DNA"/>
</dbReference>
<dbReference type="Proteomes" id="UP000762676">
    <property type="component" value="Unassembled WGS sequence"/>
</dbReference>
<gene>
    <name evidence="2" type="ORF">ElyMa_006128000</name>
</gene>
<protein>
    <submittedName>
        <fullName evidence="2">Uncharacterized protein</fullName>
    </submittedName>
</protein>
<proteinExistence type="predicted"/>
<sequence>METRETQVTRTAQDPLGKDNGNGGSSHGTVMGHPEDVGSGSSVKEVLLLPYLPLALWPSGKTLAQRSGGAGSIPGRVRQRTLKLVLAADPSSVWHYGFSAKSGPPGVRIM</sequence>
<evidence type="ECO:0000313" key="2">
    <source>
        <dbReference type="EMBL" id="GFR89580.1"/>
    </source>
</evidence>